<keyword evidence="2" id="KW-0472">Membrane</keyword>
<comment type="caution">
    <text evidence="3">The sequence shown here is derived from an EMBL/GenBank/DDBJ whole genome shotgun (WGS) entry which is preliminary data.</text>
</comment>
<dbReference type="OrthoDB" id="5420214at2759"/>
<feature type="transmembrane region" description="Helical" evidence="2">
    <location>
        <begin position="384"/>
        <end position="411"/>
    </location>
</feature>
<feature type="region of interest" description="Disordered" evidence="1">
    <location>
        <begin position="217"/>
        <end position="238"/>
    </location>
</feature>
<keyword evidence="4" id="KW-1185">Reference proteome</keyword>
<dbReference type="eggNOG" id="ENOG502SWBS">
    <property type="taxonomic scope" value="Eukaryota"/>
</dbReference>
<evidence type="ECO:0000256" key="2">
    <source>
        <dbReference type="SAM" id="Phobius"/>
    </source>
</evidence>
<protein>
    <submittedName>
        <fullName evidence="3">Uncharacterized protein</fullName>
    </submittedName>
</protein>
<organism evidence="3 4">
    <name type="scientific">Byssochlamys spectabilis (strain No. 5 / NBRC 109023)</name>
    <name type="common">Paecilomyces variotii</name>
    <dbReference type="NCBI Taxonomy" id="1356009"/>
    <lineage>
        <taxon>Eukaryota</taxon>
        <taxon>Fungi</taxon>
        <taxon>Dikarya</taxon>
        <taxon>Ascomycota</taxon>
        <taxon>Pezizomycotina</taxon>
        <taxon>Eurotiomycetes</taxon>
        <taxon>Eurotiomycetidae</taxon>
        <taxon>Eurotiales</taxon>
        <taxon>Thermoascaceae</taxon>
        <taxon>Paecilomyces</taxon>
    </lineage>
</organism>
<feature type="compositionally biased region" description="Basic residues" evidence="1">
    <location>
        <begin position="349"/>
        <end position="358"/>
    </location>
</feature>
<dbReference type="EMBL" id="BAUL01000094">
    <property type="protein sequence ID" value="GAD94522.1"/>
    <property type="molecule type" value="Genomic_DNA"/>
</dbReference>
<evidence type="ECO:0000313" key="3">
    <source>
        <dbReference type="EMBL" id="GAD94522.1"/>
    </source>
</evidence>
<feature type="transmembrane region" description="Helical" evidence="2">
    <location>
        <begin position="292"/>
        <end position="314"/>
    </location>
</feature>
<dbReference type="Proteomes" id="UP000018001">
    <property type="component" value="Unassembled WGS sequence"/>
</dbReference>
<feature type="region of interest" description="Disordered" evidence="1">
    <location>
        <begin position="156"/>
        <end position="187"/>
    </location>
</feature>
<dbReference type="AlphaFoldDB" id="V5G0Z3"/>
<sequence length="449" mass="49500">MPRARLLGVLAWMGRNRALLRQRLFAPLILFFWRLRRPIDVSASGPLFCPLSSGPASYKTARFPLLWRSSSRSAPPGMSSLQPVISLYLPRRCVVIPSLPVAQTGPGSTMARQEMTYSPNYSQWQDRVVTVDSHDAYPSSPPVAYLPSKQQLPFTDPYTAYRSPASQASSPEAHSTLSESSRESYLSTKNLAEPVQPKPGSLPAPFMLSADAENGSISNLTSGSNGQARKGNCNRSSWGEQRSYVSGEITRHSGPHVQSRGSVYAINEEPVKSDESQNALLLLLHMSTSVPALSLGTCLYTIFSIVFVTLLSPLRLCPPTSFFRSTSFSTQLCQLLVPALHMNERIMRSGKSRHRRRSSQGVSSNDPYRSTPLSLTESYSPANLVYVLLLAPFLCLGLVLAAWTAAFFWVFTMMMGNPDGTERKDDGRAAVLGVANWWCKWLSRAKKPS</sequence>
<reference evidence="4" key="1">
    <citation type="journal article" date="2014" name="Genome Announc.">
        <title>Draft genome sequence of the formaldehyde-resistant fungus Byssochlamys spectabilis No. 5 (anamorph Paecilomyces variotii No. 5) (NBRC109023).</title>
        <authorList>
            <person name="Oka T."/>
            <person name="Ekino K."/>
            <person name="Fukuda K."/>
            <person name="Nomura Y."/>
        </authorList>
    </citation>
    <scope>NUCLEOTIDE SEQUENCE [LARGE SCALE GENOMIC DNA]</scope>
    <source>
        <strain evidence="4">No. 5 / NBRC 109023</strain>
    </source>
</reference>
<feature type="compositionally biased region" description="Polar residues" evidence="1">
    <location>
        <begin position="164"/>
        <end position="187"/>
    </location>
</feature>
<feature type="region of interest" description="Disordered" evidence="1">
    <location>
        <begin position="349"/>
        <end position="371"/>
    </location>
</feature>
<evidence type="ECO:0000256" key="1">
    <source>
        <dbReference type="SAM" id="MobiDB-lite"/>
    </source>
</evidence>
<name>V5G0Z3_BYSSN</name>
<feature type="compositionally biased region" description="Polar residues" evidence="1">
    <location>
        <begin position="360"/>
        <end position="371"/>
    </location>
</feature>
<keyword evidence="2" id="KW-0812">Transmembrane</keyword>
<keyword evidence="2" id="KW-1133">Transmembrane helix</keyword>
<accession>V5G0Z3</accession>
<dbReference type="HOGENOM" id="CLU_049336_0_0_1"/>
<dbReference type="InParanoid" id="V5G0Z3"/>
<proteinExistence type="predicted"/>
<gene>
    <name evidence="3" type="ORF">PVAR5_3148</name>
</gene>
<evidence type="ECO:0000313" key="4">
    <source>
        <dbReference type="Proteomes" id="UP000018001"/>
    </source>
</evidence>